<dbReference type="SUPFAM" id="SSF68906">
    <property type="entry name" value="SAP domain"/>
    <property type="match status" value="1"/>
</dbReference>
<dbReference type="InterPro" id="IPR003034">
    <property type="entry name" value="SAP_dom"/>
</dbReference>
<reference evidence="2 3" key="1">
    <citation type="submission" date="2019-07" db="EMBL/GenBank/DDBJ databases">
        <title>Draft genome assembly of a fouling barnacle, Amphibalanus amphitrite (Darwin, 1854): The first reference genome for Thecostraca.</title>
        <authorList>
            <person name="Kim W."/>
        </authorList>
    </citation>
    <scope>NUCLEOTIDE SEQUENCE [LARGE SCALE GENOMIC DNA]</scope>
    <source>
        <strain evidence="2">SNU_AA5</strain>
        <tissue evidence="2">Soma without cirri and trophi</tissue>
    </source>
</reference>
<comment type="caution">
    <text evidence="2">The sequence shown here is derived from an EMBL/GenBank/DDBJ whole genome shotgun (WGS) entry which is preliminary data.</text>
</comment>
<dbReference type="PROSITE" id="PS50800">
    <property type="entry name" value="SAP"/>
    <property type="match status" value="1"/>
</dbReference>
<proteinExistence type="predicted"/>
<organism evidence="2 3">
    <name type="scientific">Amphibalanus amphitrite</name>
    <name type="common">Striped barnacle</name>
    <name type="synonym">Balanus amphitrite</name>
    <dbReference type="NCBI Taxonomy" id="1232801"/>
    <lineage>
        <taxon>Eukaryota</taxon>
        <taxon>Metazoa</taxon>
        <taxon>Ecdysozoa</taxon>
        <taxon>Arthropoda</taxon>
        <taxon>Crustacea</taxon>
        <taxon>Multicrustacea</taxon>
        <taxon>Cirripedia</taxon>
        <taxon>Thoracica</taxon>
        <taxon>Thoracicalcarea</taxon>
        <taxon>Balanomorpha</taxon>
        <taxon>Balanoidea</taxon>
        <taxon>Balanidae</taxon>
        <taxon>Amphibalaninae</taxon>
        <taxon>Amphibalanus</taxon>
    </lineage>
</organism>
<dbReference type="EMBL" id="VIIS01001802">
    <property type="protein sequence ID" value="KAF0292589.1"/>
    <property type="molecule type" value="Genomic_DNA"/>
</dbReference>
<gene>
    <name evidence="2" type="ORF">FJT64_009404</name>
</gene>
<sequence length="321" mass="36278">MLAGFRGSWRFCGGCAVYSYGWSLLGRLLRLRSGLQLRAVVDHCCLLDCRQRMMRFTVVELLDPRSGSSWWIVSGDCALLPWGCSFWLAGRLLRPVWLPDLPARRPSRLWRLCPAVLELLRLAADWWAAEERLNVERFRKEDLGKLKLAELQRELEAKGLEPTGKKSEMVDRLWAAMQDPTESPRVENKVDVREPPGSFLTESLARRLKVRRDDTSISIETVGNERRVMQTSLASGLEVCGLDGAEFLPLPPLLTIDRIPVTQSDRCRVSELRAAAHLQGVELHEVDAPVELLLGSNCATLIVPREMVSGEKERPEAARTR</sequence>
<name>A0A6A4VHH9_AMPAM</name>
<dbReference type="AlphaFoldDB" id="A0A6A4VHH9"/>
<evidence type="ECO:0000313" key="2">
    <source>
        <dbReference type="EMBL" id="KAF0292589.1"/>
    </source>
</evidence>
<evidence type="ECO:0000259" key="1">
    <source>
        <dbReference type="PROSITE" id="PS50800"/>
    </source>
</evidence>
<protein>
    <recommendedName>
        <fullName evidence="1">SAP domain-containing protein</fullName>
    </recommendedName>
</protein>
<dbReference type="SMART" id="SM00513">
    <property type="entry name" value="SAP"/>
    <property type="match status" value="1"/>
</dbReference>
<keyword evidence="3" id="KW-1185">Reference proteome</keyword>
<dbReference type="OrthoDB" id="5984724at2759"/>
<feature type="domain" description="SAP" evidence="1">
    <location>
        <begin position="143"/>
        <end position="177"/>
    </location>
</feature>
<dbReference type="Pfam" id="PF02037">
    <property type="entry name" value="SAP"/>
    <property type="match status" value="1"/>
</dbReference>
<dbReference type="PANTHER" id="PTHR47331:SF4">
    <property type="entry name" value="PEPTIDASE S1 DOMAIN-CONTAINING PROTEIN"/>
    <property type="match status" value="1"/>
</dbReference>
<dbReference type="Gene3D" id="1.10.720.30">
    <property type="entry name" value="SAP domain"/>
    <property type="match status" value="1"/>
</dbReference>
<dbReference type="PANTHER" id="PTHR47331">
    <property type="entry name" value="PHD-TYPE DOMAIN-CONTAINING PROTEIN"/>
    <property type="match status" value="1"/>
</dbReference>
<accession>A0A6A4VHH9</accession>
<dbReference type="InterPro" id="IPR036361">
    <property type="entry name" value="SAP_dom_sf"/>
</dbReference>
<evidence type="ECO:0000313" key="3">
    <source>
        <dbReference type="Proteomes" id="UP000440578"/>
    </source>
</evidence>
<dbReference type="Proteomes" id="UP000440578">
    <property type="component" value="Unassembled WGS sequence"/>
</dbReference>